<comment type="caution">
    <text evidence="1">The sequence shown here is derived from an EMBL/GenBank/DDBJ whole genome shotgun (WGS) entry which is preliminary data.</text>
</comment>
<accession>A0A553NC17</accession>
<reference evidence="1 2" key="1">
    <citation type="journal article" date="2018" name="Nat. Ecol. Evol.">
        <title>Genomic signatures of mitonuclear coevolution across populations of Tigriopus californicus.</title>
        <authorList>
            <person name="Barreto F.S."/>
            <person name="Watson E.T."/>
            <person name="Lima T.G."/>
            <person name="Willett C.S."/>
            <person name="Edmands S."/>
            <person name="Li W."/>
            <person name="Burton R.S."/>
        </authorList>
    </citation>
    <scope>NUCLEOTIDE SEQUENCE [LARGE SCALE GENOMIC DNA]</scope>
    <source>
        <strain evidence="1 2">San Diego</strain>
    </source>
</reference>
<sequence length="131" mass="14280">MGFLGSLAKASIKLGACGGALYYAYTENFFGDANQTIMAFEQTKLKAQAQTYVDMSPVKDARDNVMEMIPKTDIDIQAQKQNLKQGWNNGVHFVFSGALELPALLGQQGQELVKMVAKATNDNSEKPEASK</sequence>
<gene>
    <name evidence="1" type="ORF">TCAL_14336</name>
</gene>
<dbReference type="AlphaFoldDB" id="A0A553NC17"/>
<keyword evidence="2" id="KW-1185">Reference proteome</keyword>
<evidence type="ECO:0000313" key="2">
    <source>
        <dbReference type="Proteomes" id="UP000318571"/>
    </source>
</evidence>
<evidence type="ECO:0000313" key="1">
    <source>
        <dbReference type="EMBL" id="TRY62955.1"/>
    </source>
</evidence>
<dbReference type="Proteomes" id="UP000318571">
    <property type="component" value="Chromosome 10"/>
</dbReference>
<organism evidence="1 2">
    <name type="scientific">Tigriopus californicus</name>
    <name type="common">Marine copepod</name>
    <dbReference type="NCBI Taxonomy" id="6832"/>
    <lineage>
        <taxon>Eukaryota</taxon>
        <taxon>Metazoa</taxon>
        <taxon>Ecdysozoa</taxon>
        <taxon>Arthropoda</taxon>
        <taxon>Crustacea</taxon>
        <taxon>Multicrustacea</taxon>
        <taxon>Hexanauplia</taxon>
        <taxon>Copepoda</taxon>
        <taxon>Harpacticoida</taxon>
        <taxon>Harpacticidae</taxon>
        <taxon>Tigriopus</taxon>
    </lineage>
</organism>
<evidence type="ECO:0008006" key="3">
    <source>
        <dbReference type="Google" id="ProtNLM"/>
    </source>
</evidence>
<proteinExistence type="predicted"/>
<name>A0A553NC17_TIGCA</name>
<dbReference type="EMBL" id="VCGU01000458">
    <property type="protein sequence ID" value="TRY62955.1"/>
    <property type="molecule type" value="Genomic_DNA"/>
</dbReference>
<protein>
    <recommendedName>
        <fullName evidence="3">MICOS complex subunit MIC13</fullName>
    </recommendedName>
</protein>